<dbReference type="InterPro" id="IPR001841">
    <property type="entry name" value="Znf_RING"/>
</dbReference>
<dbReference type="EMBL" id="KV784360">
    <property type="protein sequence ID" value="OEU14878.1"/>
    <property type="molecule type" value="Genomic_DNA"/>
</dbReference>
<proteinExistence type="predicted"/>
<evidence type="ECO:0000256" key="2">
    <source>
        <dbReference type="SAM" id="MobiDB-lite"/>
    </source>
</evidence>
<dbReference type="KEGG" id="fcy:FRACYDRAFT_241434"/>
<dbReference type="Proteomes" id="UP000095751">
    <property type="component" value="Unassembled WGS sequence"/>
</dbReference>
<feature type="region of interest" description="Disordered" evidence="2">
    <location>
        <begin position="418"/>
        <end position="438"/>
    </location>
</feature>
<dbReference type="SUPFAM" id="SSF140931">
    <property type="entry name" value="Fic-like"/>
    <property type="match status" value="1"/>
</dbReference>
<protein>
    <recommendedName>
        <fullName evidence="7">RING-type domain-containing protein</fullName>
    </recommendedName>
</protein>
<dbReference type="InParanoid" id="A0A1E7F9N8"/>
<dbReference type="Pfam" id="PF02661">
    <property type="entry name" value="Fic"/>
    <property type="match status" value="1"/>
</dbReference>
<keyword evidence="1" id="KW-0863">Zinc-finger</keyword>
<feature type="region of interest" description="Disordered" evidence="2">
    <location>
        <begin position="460"/>
        <end position="500"/>
    </location>
</feature>
<dbReference type="GO" id="GO:0008270">
    <property type="term" value="F:zinc ion binding"/>
    <property type="evidence" value="ECO:0007669"/>
    <property type="project" value="UniProtKB-KW"/>
</dbReference>
<reference evidence="5 6" key="1">
    <citation type="submission" date="2016-09" db="EMBL/GenBank/DDBJ databases">
        <title>Extensive genetic diversity and differential bi-allelic expression allows diatom success in the polar Southern Ocean.</title>
        <authorList>
            <consortium name="DOE Joint Genome Institute"/>
            <person name="Mock T."/>
            <person name="Otillar R.P."/>
            <person name="Strauss J."/>
            <person name="Dupont C."/>
            <person name="Frickenhaus S."/>
            <person name="Maumus F."/>
            <person name="Mcmullan M."/>
            <person name="Sanges R."/>
            <person name="Schmutz J."/>
            <person name="Toseland A."/>
            <person name="Valas R."/>
            <person name="Veluchamy A."/>
            <person name="Ward B.J."/>
            <person name="Allen A."/>
            <person name="Barry K."/>
            <person name="Falciatore A."/>
            <person name="Ferrante M."/>
            <person name="Fortunato A.E."/>
            <person name="Gloeckner G."/>
            <person name="Gruber A."/>
            <person name="Hipkin R."/>
            <person name="Janech M."/>
            <person name="Kroth P."/>
            <person name="Leese F."/>
            <person name="Lindquist E."/>
            <person name="Lyon B.R."/>
            <person name="Martin J."/>
            <person name="Mayer C."/>
            <person name="Parker M."/>
            <person name="Quesneville H."/>
            <person name="Raymond J."/>
            <person name="Uhlig C."/>
            <person name="Valentin K.U."/>
            <person name="Worden A.Z."/>
            <person name="Armbrust E.V."/>
            <person name="Bowler C."/>
            <person name="Green B."/>
            <person name="Moulton V."/>
            <person name="Van Oosterhout C."/>
            <person name="Grigoriev I."/>
        </authorList>
    </citation>
    <scope>NUCLEOTIDE SEQUENCE [LARGE SCALE GENOMIC DNA]</scope>
    <source>
        <strain evidence="5 6">CCMP1102</strain>
    </source>
</reference>
<gene>
    <name evidence="5" type="ORF">FRACYDRAFT_241434</name>
</gene>
<name>A0A1E7F9N8_9STRA</name>
<organism evidence="5 6">
    <name type="scientific">Fragilariopsis cylindrus CCMP1102</name>
    <dbReference type="NCBI Taxonomy" id="635003"/>
    <lineage>
        <taxon>Eukaryota</taxon>
        <taxon>Sar</taxon>
        <taxon>Stramenopiles</taxon>
        <taxon>Ochrophyta</taxon>
        <taxon>Bacillariophyta</taxon>
        <taxon>Bacillariophyceae</taxon>
        <taxon>Bacillariophycidae</taxon>
        <taxon>Bacillariales</taxon>
        <taxon>Bacillariaceae</taxon>
        <taxon>Fragilariopsis</taxon>
    </lineage>
</organism>
<dbReference type="PROSITE" id="PS51459">
    <property type="entry name" value="FIDO"/>
    <property type="match status" value="1"/>
</dbReference>
<evidence type="ECO:0000313" key="6">
    <source>
        <dbReference type="Proteomes" id="UP000095751"/>
    </source>
</evidence>
<dbReference type="InterPro" id="IPR003812">
    <property type="entry name" value="Fido"/>
</dbReference>
<dbReference type="AlphaFoldDB" id="A0A1E7F9N8"/>
<dbReference type="InterPro" id="IPR036597">
    <property type="entry name" value="Fido-like_dom_sf"/>
</dbReference>
<dbReference type="InterPro" id="IPR013083">
    <property type="entry name" value="Znf_RING/FYVE/PHD"/>
</dbReference>
<feature type="domain" description="Fido" evidence="4">
    <location>
        <begin position="146"/>
        <end position="294"/>
    </location>
</feature>
<dbReference type="SUPFAM" id="SSF57850">
    <property type="entry name" value="RING/U-box"/>
    <property type="match status" value="1"/>
</dbReference>
<keyword evidence="1" id="KW-0862">Zinc</keyword>
<keyword evidence="6" id="KW-1185">Reference proteome</keyword>
<dbReference type="OrthoDB" id="49282at2759"/>
<evidence type="ECO:0000256" key="1">
    <source>
        <dbReference type="PROSITE-ProRule" id="PRU00175"/>
    </source>
</evidence>
<feature type="compositionally biased region" description="Polar residues" evidence="2">
    <location>
        <begin position="423"/>
        <end position="438"/>
    </location>
</feature>
<accession>A0A1E7F9N8</accession>
<dbReference type="Pfam" id="PF13639">
    <property type="entry name" value="zf-RING_2"/>
    <property type="match status" value="1"/>
</dbReference>
<dbReference type="PROSITE" id="PS50089">
    <property type="entry name" value="ZF_RING_2"/>
    <property type="match status" value="1"/>
</dbReference>
<keyword evidence="1" id="KW-0479">Metal-binding</keyword>
<evidence type="ECO:0008006" key="7">
    <source>
        <dbReference type="Google" id="ProtNLM"/>
    </source>
</evidence>
<feature type="domain" description="RING-type" evidence="3">
    <location>
        <begin position="373"/>
        <end position="411"/>
    </location>
</feature>
<evidence type="ECO:0000259" key="4">
    <source>
        <dbReference type="PROSITE" id="PS51459"/>
    </source>
</evidence>
<evidence type="ECO:0000313" key="5">
    <source>
        <dbReference type="EMBL" id="OEU14878.1"/>
    </source>
</evidence>
<evidence type="ECO:0000259" key="3">
    <source>
        <dbReference type="PROSITE" id="PS50089"/>
    </source>
</evidence>
<dbReference type="Gene3D" id="3.30.40.10">
    <property type="entry name" value="Zinc/RING finger domain, C3HC4 (zinc finger)"/>
    <property type="match status" value="1"/>
</dbReference>
<sequence>MPPKRKRVRSNAAATSTSTKLYTGNIGSVLRDVFPFIADDDIIGTPLRTSSASNNNLQTVVGFLRNHQLQESATAANAATAALASTSISGPSTTNDTNDNNNETTTAVVVTSADYYEPTLQQFCEQQLERQAAGLRTNTNRTEDVEDLNRLIENHKTALTIALENPKDEMKLALQWMEIYAKTRWNRVTAAAAVAVATATRSTSTTTRNLDDSNKVYNAVAMSAIWIYVICDVHPFRDGNGRLSRILCNYVLKRLLKLPFTITLAATPQQRKELIGSLQYGRMQISRLSSSSSTATGTGTASVYPLNSVATALAAHDPKIPIFQPLVDMLLDRLSNAIHQFQALMGSKSRAAEAKKEAAIIRSYRVQAALGQCVICLDDQPNIATLCCGQAVHLNCIAEWLSNQQSCVSCRSPLPRLISRPPTTINSRGREAQGTTTEQEIIDILQQHLDTGEETEVVLLNSPDSDSDDTTGDTTSVDHTTEIASASESADDTTAGDTTSVDHTTEIASASESADDTTVDDTTSVEVPQPKCQLCNNLSAFNCVNELCGRCCVDRGDNLCHRHQTIVQQLGTTEDSTSEDYTTDTSLATSTRGKTESVYIDSIITDDIVYKYAVHSCSTDDILILEDCASSLQNK</sequence>
<feature type="compositionally biased region" description="Low complexity" evidence="2">
    <location>
        <begin position="472"/>
        <end position="500"/>
    </location>
</feature>
<dbReference type="Gene3D" id="1.10.3290.10">
    <property type="entry name" value="Fido-like domain"/>
    <property type="match status" value="1"/>
</dbReference>